<feature type="compositionally biased region" description="Basic and acidic residues" evidence="2">
    <location>
        <begin position="18"/>
        <end position="30"/>
    </location>
</feature>
<evidence type="ECO:0000256" key="2">
    <source>
        <dbReference type="SAM" id="MobiDB-lite"/>
    </source>
</evidence>
<feature type="region of interest" description="Disordered" evidence="2">
    <location>
        <begin position="1"/>
        <end position="385"/>
    </location>
</feature>
<dbReference type="InterPro" id="IPR051726">
    <property type="entry name" value="Chitin_Synth_Reg"/>
</dbReference>
<feature type="compositionally biased region" description="Polar residues" evidence="2">
    <location>
        <begin position="135"/>
        <end position="146"/>
    </location>
</feature>
<dbReference type="Proteomes" id="UP000009131">
    <property type="component" value="Unassembled WGS sequence"/>
</dbReference>
<feature type="compositionally biased region" description="Basic and acidic residues" evidence="2">
    <location>
        <begin position="72"/>
        <end position="102"/>
    </location>
</feature>
<keyword evidence="1" id="KW-0677">Repeat</keyword>
<feature type="compositionally biased region" description="Basic and acidic residues" evidence="2">
    <location>
        <begin position="861"/>
        <end position="872"/>
    </location>
</feature>
<dbReference type="PANTHER" id="PTHR46430">
    <property type="entry name" value="PROTEIN SKT5-RELATED"/>
    <property type="match status" value="1"/>
</dbReference>
<dbReference type="SMART" id="SM00671">
    <property type="entry name" value="SEL1"/>
    <property type="match status" value="7"/>
</dbReference>
<dbReference type="eggNOG" id="KOG1550">
    <property type="taxonomic scope" value="Eukaryota"/>
</dbReference>
<gene>
    <name evidence="3" type="primary">Mo00550</name>
    <name evidence="3" type="ORF">E5Q_00550</name>
</gene>
<dbReference type="InParanoid" id="G7DT25"/>
<evidence type="ECO:0000313" key="3">
    <source>
        <dbReference type="EMBL" id="GAA93904.1"/>
    </source>
</evidence>
<organism evidence="3 4">
    <name type="scientific">Mixia osmundae (strain CBS 9802 / IAM 14324 / JCM 22182 / KY 12970)</name>
    <dbReference type="NCBI Taxonomy" id="764103"/>
    <lineage>
        <taxon>Eukaryota</taxon>
        <taxon>Fungi</taxon>
        <taxon>Dikarya</taxon>
        <taxon>Basidiomycota</taxon>
        <taxon>Pucciniomycotina</taxon>
        <taxon>Mixiomycetes</taxon>
        <taxon>Mixiales</taxon>
        <taxon>Mixiaceae</taxon>
        <taxon>Mixia</taxon>
    </lineage>
</organism>
<feature type="region of interest" description="Disordered" evidence="2">
    <location>
        <begin position="427"/>
        <end position="487"/>
    </location>
</feature>
<accession>G7DT25</accession>
<dbReference type="RefSeq" id="XP_014571343.1">
    <property type="nucleotide sequence ID" value="XM_014715857.1"/>
</dbReference>
<evidence type="ECO:0000313" key="4">
    <source>
        <dbReference type="Proteomes" id="UP000009131"/>
    </source>
</evidence>
<feature type="compositionally biased region" description="Basic and acidic residues" evidence="2">
    <location>
        <begin position="240"/>
        <end position="254"/>
    </location>
</feature>
<dbReference type="HOGENOM" id="CLU_000288_126_3_1"/>
<keyword evidence="4" id="KW-1185">Reference proteome</keyword>
<dbReference type="Pfam" id="PF08238">
    <property type="entry name" value="Sel1"/>
    <property type="match status" value="7"/>
</dbReference>
<sequence>MRSEPSGQHLPMLTFDTRFGESEFDLEPRPPRQTYRDSGASSTYSLEQDRHKQRDGLQPHRLTAPTASPSMERPDSMAYDPRERWSAHSEHPAQHPWTETRHYNYSSPNLAKEPTEDQIPNLDDLAMDFDRAALGSSTDRGLQGSSADRDRTQTRPRLPNLPPNQSGHHDASLPTAQLVSGQRHSADSSRSSNSSTQRHNLGLAEDDLSPVDEAPPPSYGDTPFPDDQDPAEATLTVPRGDAERAQRDQFRRSDSTASTNSGLPYDHTSWNASDEGTVGGSTLNSTYQPRLADYRSSATPTVAQDEDGEVYDAQHSRRLRTMSSMSAQSLPRPQPRHPHDSYGYSQQQERPYSGQQTPMAGPSRAPYNGQSQNMVKNGSGPGPYSPQPMQQAFMPHQQQNQYYQPSTEQMSMPVFNPAMSHLGPSGQPMHPAMLRSAASASSLRTGLPPPGSGPVRQAPAGYGVMPPPPPAQAPASRRPASQQTLAPVTKQSIDEYRNRIKADPDPEAQFNFAKYLIEAARRIARAGSKDRDDMKNNKKYRDALLAESLKLIKKLATQGTGVSKTAYADAQFFLANCLGNGSLGLQVDMEKAYNLYVQASKQNHPAATYRTAVCNEVGAGTRKDPNRAVLFYRKACALGDTAAMYKLGMILLNGLLGQPRNLRDALAWLRRSAAQADEDNPHALHELGLLYSRIPLKGDTPGLYNELSARECFSQAAQLGYPPSQYKLGSCYEFGALGCPVDPRRSIAWYTRAAERNDPESELALSGWYLTGSDGVLQQSDTEAYLWARRAANKGLPKAEFACAYYHEMGIGVKPDQDEARRWYMRAAAQNNKRAMQRLTELKKLGTQQRAGKQGRTAKPTRQDAEKECVIM</sequence>
<dbReference type="InterPro" id="IPR006597">
    <property type="entry name" value="Sel1-like"/>
</dbReference>
<dbReference type="PANTHER" id="PTHR46430:SF3">
    <property type="entry name" value="ACTIVATOR OF C KINASE PROTEIN 1"/>
    <property type="match status" value="1"/>
</dbReference>
<proteinExistence type="predicted"/>
<feature type="compositionally biased region" description="Polar residues" evidence="2">
    <location>
        <begin position="343"/>
        <end position="358"/>
    </location>
</feature>
<dbReference type="OMA" id="GSCHEFG"/>
<comment type="caution">
    <text evidence="3">The sequence shown here is derived from an EMBL/GenBank/DDBJ whole genome shotgun (WGS) entry which is preliminary data.</text>
</comment>
<dbReference type="EMBL" id="BABT02000025">
    <property type="protein sequence ID" value="GAA93904.1"/>
    <property type="molecule type" value="Genomic_DNA"/>
</dbReference>
<protein>
    <submittedName>
        <fullName evidence="3">Uncharacterized protein</fullName>
    </submittedName>
</protein>
<dbReference type="InterPro" id="IPR011990">
    <property type="entry name" value="TPR-like_helical_dom_sf"/>
</dbReference>
<reference evidence="3 4" key="2">
    <citation type="journal article" date="2012" name="Open Biol.">
        <title>Characteristics of nucleosomes and linker DNA regions on the genome of the basidiomycete Mixia osmundae revealed by mono- and dinucleosome mapping.</title>
        <authorList>
            <person name="Nishida H."/>
            <person name="Kondo S."/>
            <person name="Matsumoto T."/>
            <person name="Suzuki Y."/>
            <person name="Yoshikawa H."/>
            <person name="Taylor T.D."/>
            <person name="Sugiyama J."/>
        </authorList>
    </citation>
    <scope>NUCLEOTIDE SEQUENCE [LARGE SCALE GENOMIC DNA]</scope>
    <source>
        <strain evidence="4">CBS 9802 / IAM 14324 / JCM 22182 / KY 12970</strain>
    </source>
</reference>
<dbReference type="STRING" id="764103.G7DT25"/>
<feature type="compositionally biased region" description="Polar residues" evidence="2">
    <location>
        <begin position="321"/>
        <end position="331"/>
    </location>
</feature>
<evidence type="ECO:0000256" key="1">
    <source>
        <dbReference type="ARBA" id="ARBA00022737"/>
    </source>
</evidence>
<dbReference type="OrthoDB" id="272077at2759"/>
<dbReference type="SUPFAM" id="SSF81901">
    <property type="entry name" value="HCP-like"/>
    <property type="match status" value="1"/>
</dbReference>
<feature type="region of interest" description="Disordered" evidence="2">
    <location>
        <begin position="846"/>
        <end position="872"/>
    </location>
</feature>
<reference evidence="3 4" key="1">
    <citation type="journal article" date="2011" name="J. Gen. Appl. Microbiol.">
        <title>Draft genome sequencing of the enigmatic basidiomycete Mixia osmundae.</title>
        <authorList>
            <person name="Nishida H."/>
            <person name="Nagatsuka Y."/>
            <person name="Sugiyama J."/>
        </authorList>
    </citation>
    <scope>NUCLEOTIDE SEQUENCE [LARGE SCALE GENOMIC DNA]</scope>
    <source>
        <strain evidence="4">CBS 9802 / IAM 14324 / JCM 22182 / KY 12970</strain>
    </source>
</reference>
<name>G7DT25_MIXOS</name>
<feature type="compositionally biased region" description="Low complexity" evidence="2">
    <location>
        <begin position="180"/>
        <end position="195"/>
    </location>
</feature>
<feature type="compositionally biased region" description="Low complexity" evidence="2">
    <location>
        <begin position="473"/>
        <end position="483"/>
    </location>
</feature>
<dbReference type="Gene3D" id="1.25.40.10">
    <property type="entry name" value="Tetratricopeptide repeat domain"/>
    <property type="match status" value="2"/>
</dbReference>
<dbReference type="AlphaFoldDB" id="G7DT25"/>
<feature type="compositionally biased region" description="Basic and acidic residues" evidence="2">
    <location>
        <begin position="47"/>
        <end position="58"/>
    </location>
</feature>
<feature type="compositionally biased region" description="Polar residues" evidence="2">
    <location>
        <begin position="255"/>
        <end position="288"/>
    </location>
</feature>